<gene>
    <name evidence="1" type="ORF">ACFQMJ_29435</name>
</gene>
<evidence type="ECO:0008006" key="3">
    <source>
        <dbReference type="Google" id="ProtNLM"/>
    </source>
</evidence>
<keyword evidence="2" id="KW-1185">Reference proteome</keyword>
<organism evidence="1 2">
    <name type="scientific">Cohnella cellulosilytica</name>
    <dbReference type="NCBI Taxonomy" id="986710"/>
    <lineage>
        <taxon>Bacteria</taxon>
        <taxon>Bacillati</taxon>
        <taxon>Bacillota</taxon>
        <taxon>Bacilli</taxon>
        <taxon>Bacillales</taxon>
        <taxon>Paenibacillaceae</taxon>
        <taxon>Cohnella</taxon>
    </lineage>
</organism>
<dbReference type="EMBL" id="JBHTAI010000025">
    <property type="protein sequence ID" value="MFC7152678.1"/>
    <property type="molecule type" value="Genomic_DNA"/>
</dbReference>
<proteinExistence type="predicted"/>
<reference evidence="2" key="1">
    <citation type="journal article" date="2019" name="Int. J. Syst. Evol. Microbiol.">
        <title>The Global Catalogue of Microorganisms (GCM) 10K type strain sequencing project: providing services to taxonomists for standard genome sequencing and annotation.</title>
        <authorList>
            <consortium name="The Broad Institute Genomics Platform"/>
            <consortium name="The Broad Institute Genome Sequencing Center for Infectious Disease"/>
            <person name="Wu L."/>
            <person name="Ma J."/>
        </authorList>
    </citation>
    <scope>NUCLEOTIDE SEQUENCE [LARGE SCALE GENOMIC DNA]</scope>
    <source>
        <strain evidence="2">KCTC 12907</strain>
    </source>
</reference>
<sequence length="223" mass="23721">MAEQVRKDIRMVGEVSSAGGYYRHVRLTGEATFSGDVDCVKLTQVGELEIGGGLKAGELKITGECDVRGRIDAGAVSGRGNLTTKAGMRADRLKFTGNVETAGDCEAGAFTLEGVFAVSGLLSADSIDIRMFGPCSAREIGGSKVIARKSRTKKLLGLIKADGNCILNAEQIEGDYVELEHTEAAVVSGNRVEIGQGCRIGRVEYRSELDIHKSAIVNEVVQR</sequence>
<evidence type="ECO:0000313" key="1">
    <source>
        <dbReference type="EMBL" id="MFC7152678.1"/>
    </source>
</evidence>
<protein>
    <recommendedName>
        <fullName evidence="3">Cytoskeletal protein CcmA (Bactofilin family)</fullName>
    </recommendedName>
</protein>
<dbReference type="RefSeq" id="WP_378050391.1">
    <property type="nucleotide sequence ID" value="NZ_JBHMDN010000025.1"/>
</dbReference>
<name>A0ABW2FHL6_9BACL</name>
<comment type="caution">
    <text evidence="1">The sequence shown here is derived from an EMBL/GenBank/DDBJ whole genome shotgun (WGS) entry which is preliminary data.</text>
</comment>
<evidence type="ECO:0000313" key="2">
    <source>
        <dbReference type="Proteomes" id="UP001596378"/>
    </source>
</evidence>
<accession>A0ABW2FHL6</accession>
<dbReference type="Proteomes" id="UP001596378">
    <property type="component" value="Unassembled WGS sequence"/>
</dbReference>